<keyword evidence="4" id="KW-1185">Reference proteome</keyword>
<accession>A0ABR6ZWQ3</accession>
<dbReference type="InterPro" id="IPR006976">
    <property type="entry name" value="VanZ-like"/>
</dbReference>
<dbReference type="Pfam" id="PF04892">
    <property type="entry name" value="VanZ"/>
    <property type="match status" value="1"/>
</dbReference>
<evidence type="ECO:0000313" key="3">
    <source>
        <dbReference type="EMBL" id="MBC3920301.1"/>
    </source>
</evidence>
<proteinExistence type="predicted"/>
<dbReference type="PANTHER" id="PTHR28008">
    <property type="entry name" value="DOMAIN PROTEIN, PUTATIVE (AFU_ORTHOLOGUE AFUA_3G10980)-RELATED"/>
    <property type="match status" value="1"/>
</dbReference>
<keyword evidence="1" id="KW-1133">Transmembrane helix</keyword>
<gene>
    <name evidence="3" type="ORF">H8L32_22745</name>
</gene>
<feature type="transmembrane region" description="Helical" evidence="1">
    <location>
        <begin position="12"/>
        <end position="29"/>
    </location>
</feature>
<evidence type="ECO:0000259" key="2">
    <source>
        <dbReference type="Pfam" id="PF04892"/>
    </source>
</evidence>
<name>A0ABR6ZWQ3_9BURK</name>
<reference evidence="3 4" key="1">
    <citation type="submission" date="2020-08" db="EMBL/GenBank/DDBJ databases">
        <title>Novel species isolated from subtropical streams in China.</title>
        <authorList>
            <person name="Lu H."/>
        </authorList>
    </citation>
    <scope>NUCLEOTIDE SEQUENCE [LARGE SCALE GENOMIC DNA]</scope>
    <source>
        <strain evidence="3 4">CY18W</strain>
    </source>
</reference>
<feature type="domain" description="VanZ-like" evidence="2">
    <location>
        <begin position="38"/>
        <end position="112"/>
    </location>
</feature>
<dbReference type="RefSeq" id="WP_186949698.1">
    <property type="nucleotide sequence ID" value="NZ_JACOGF010000014.1"/>
</dbReference>
<feature type="transmembrane region" description="Helical" evidence="1">
    <location>
        <begin position="95"/>
        <end position="117"/>
    </location>
</feature>
<dbReference type="Proteomes" id="UP000650424">
    <property type="component" value="Unassembled WGS sequence"/>
</dbReference>
<dbReference type="PANTHER" id="PTHR28008:SF1">
    <property type="entry name" value="DOMAIN PROTEIN, PUTATIVE (AFU_ORTHOLOGUE AFUA_3G10980)-RELATED"/>
    <property type="match status" value="1"/>
</dbReference>
<feature type="transmembrane region" description="Helical" evidence="1">
    <location>
        <begin position="41"/>
        <end position="58"/>
    </location>
</feature>
<comment type="caution">
    <text evidence="3">The sequence shown here is derived from an EMBL/GenBank/DDBJ whole genome shotgun (WGS) entry which is preliminary data.</text>
</comment>
<organism evidence="3 4">
    <name type="scientific">Undibacterium hunanense</name>
    <dbReference type="NCBI Taxonomy" id="2762292"/>
    <lineage>
        <taxon>Bacteria</taxon>
        <taxon>Pseudomonadati</taxon>
        <taxon>Pseudomonadota</taxon>
        <taxon>Betaproteobacteria</taxon>
        <taxon>Burkholderiales</taxon>
        <taxon>Oxalobacteraceae</taxon>
        <taxon>Undibacterium</taxon>
    </lineage>
</organism>
<dbReference type="NCBIfam" id="NF037970">
    <property type="entry name" value="vanZ_1"/>
    <property type="match status" value="1"/>
</dbReference>
<keyword evidence="1" id="KW-0472">Membrane</keyword>
<dbReference type="EMBL" id="JACOGF010000014">
    <property type="protein sequence ID" value="MBC3920301.1"/>
    <property type="molecule type" value="Genomic_DNA"/>
</dbReference>
<feature type="transmembrane region" description="Helical" evidence="1">
    <location>
        <begin position="64"/>
        <end position="83"/>
    </location>
</feature>
<evidence type="ECO:0000256" key="1">
    <source>
        <dbReference type="SAM" id="Phobius"/>
    </source>
</evidence>
<sequence>MELSVFTSEAVLWLFALSAMLVCVGSLLPAKWMPPIKHDKFAHFVAFGGMVLIARVLVETLHELAVWSVGLLIAGFCIELLQGFVPGRNFCWKDLLANAAGITSGMLFCLLLEYALVAN</sequence>
<keyword evidence="1" id="KW-0812">Transmembrane</keyword>
<protein>
    <submittedName>
        <fullName evidence="3">VanZ family protein</fullName>
    </submittedName>
</protein>
<evidence type="ECO:0000313" key="4">
    <source>
        <dbReference type="Proteomes" id="UP000650424"/>
    </source>
</evidence>